<proteinExistence type="predicted"/>
<keyword evidence="2" id="KW-1185">Reference proteome</keyword>
<organism evidence="1 2">
    <name type="scientific">Aquimarina addita</name>
    <dbReference type="NCBI Taxonomy" id="870485"/>
    <lineage>
        <taxon>Bacteria</taxon>
        <taxon>Pseudomonadati</taxon>
        <taxon>Bacteroidota</taxon>
        <taxon>Flavobacteriia</taxon>
        <taxon>Flavobacteriales</taxon>
        <taxon>Flavobacteriaceae</taxon>
        <taxon>Aquimarina</taxon>
    </lineage>
</organism>
<protein>
    <recommendedName>
        <fullName evidence="3">Lasso RiPP family leader peptide-containing protein</fullName>
    </recommendedName>
</protein>
<dbReference type="RefSeq" id="WP_344924559.1">
    <property type="nucleotide sequence ID" value="NZ_BAABCW010000002.1"/>
</dbReference>
<evidence type="ECO:0008006" key="3">
    <source>
        <dbReference type="Google" id="ProtNLM"/>
    </source>
</evidence>
<evidence type="ECO:0000313" key="1">
    <source>
        <dbReference type="EMBL" id="GAA4109114.1"/>
    </source>
</evidence>
<reference evidence="2" key="1">
    <citation type="journal article" date="2019" name="Int. J. Syst. Evol. Microbiol.">
        <title>The Global Catalogue of Microorganisms (GCM) 10K type strain sequencing project: providing services to taxonomists for standard genome sequencing and annotation.</title>
        <authorList>
            <consortium name="The Broad Institute Genomics Platform"/>
            <consortium name="The Broad Institute Genome Sequencing Center for Infectious Disease"/>
            <person name="Wu L."/>
            <person name="Ma J."/>
        </authorList>
    </citation>
    <scope>NUCLEOTIDE SEQUENCE [LARGE SCALE GENOMIC DNA]</scope>
    <source>
        <strain evidence="2">JCM 17106</strain>
    </source>
</reference>
<evidence type="ECO:0000313" key="2">
    <source>
        <dbReference type="Proteomes" id="UP001500459"/>
    </source>
</evidence>
<gene>
    <name evidence="1" type="ORF">GCM10022393_05520</name>
</gene>
<comment type="caution">
    <text evidence="1">The sequence shown here is derived from an EMBL/GenBank/DDBJ whole genome shotgun (WGS) entry which is preliminary data.</text>
</comment>
<dbReference type="Proteomes" id="UP001500459">
    <property type="component" value="Unassembled WGS sequence"/>
</dbReference>
<sequence length="60" mass="6633">MKKTSGKKLTIDKFKISKLDQPSAIRGGAQKTDQPDDGIFYYLLTRTTINHTGGNTNFGN</sequence>
<name>A0ABP7XBI0_9FLAO</name>
<dbReference type="EMBL" id="BAABCW010000002">
    <property type="protein sequence ID" value="GAA4109114.1"/>
    <property type="molecule type" value="Genomic_DNA"/>
</dbReference>
<accession>A0ABP7XBI0</accession>